<dbReference type="Pfam" id="PF05577">
    <property type="entry name" value="Peptidase_S28"/>
    <property type="match status" value="1"/>
</dbReference>
<evidence type="ECO:0000256" key="5">
    <source>
        <dbReference type="ARBA" id="ARBA00023180"/>
    </source>
</evidence>
<dbReference type="GO" id="GO:0070008">
    <property type="term" value="F:serine-type exopeptidase activity"/>
    <property type="evidence" value="ECO:0007669"/>
    <property type="project" value="InterPro"/>
</dbReference>
<evidence type="ECO:0000313" key="7">
    <source>
        <dbReference type="EMBL" id="KJE97480.1"/>
    </source>
</evidence>
<keyword evidence="7" id="KW-0121">Carboxypeptidase</keyword>
<keyword evidence="2" id="KW-0645">Protease</keyword>
<keyword evidence="3 6" id="KW-0732">Signal</keyword>
<dbReference type="AlphaFoldDB" id="A0A0D2WWS7"/>
<evidence type="ECO:0000256" key="2">
    <source>
        <dbReference type="ARBA" id="ARBA00022670"/>
    </source>
</evidence>
<dbReference type="ESTHER" id="capo3-e9chn0">
    <property type="family name" value="Prolylcarboxypeptidase"/>
</dbReference>
<proteinExistence type="inferred from homology"/>
<dbReference type="InterPro" id="IPR042269">
    <property type="entry name" value="Ser_carbopepase_S28_SKS"/>
</dbReference>
<dbReference type="PhylomeDB" id="A0A0D2WWS7"/>
<organism evidence="7 8">
    <name type="scientific">Capsaspora owczarzaki (strain ATCC 30864)</name>
    <dbReference type="NCBI Taxonomy" id="595528"/>
    <lineage>
        <taxon>Eukaryota</taxon>
        <taxon>Filasterea</taxon>
        <taxon>Capsaspora</taxon>
    </lineage>
</organism>
<sequence length="491" mass="53730">MVFHCRAAAAAASLGLAVLLVACLAPDAATALGRTPASLIQRRSASALGNDSQSVFNQLIDHFNPQHRETFKQRYFENTDNFDPVNGPIFLYICGEATCGGIPNDYIRVLSKQFNAAIVTLEHRYYGESSPFAQLTTPNLQYLTSRQAINDLAAFRDFYQHNVVDVRYAQQRAGRGDNLWFTYGVSYSGALSAWFRLKFPHLTAGSLASSGVVDVVLSFPEFDEQVTRSVGSDCANALHAAMSGVEALLAANPVATKVLFKATSLSSNLDFLSMLADSTALSVQYGHKDSMCPPLVQAFQAGQNMTLAFAQYVTTSFYTIFEVDPFSYSQEYLKQVQAGPDSGARQWTYQTCAEMGYFQVAPAGFSIRSRQLTIDYYQSLCQNVFGVWPPVINATNEYYGARNIASTQTFFTNGAQDPWQNVTLQVSNNPLRPTATAVCDNCGHGVDMRGCPQSPAQTNGDTSLCKPDGSNVKAIQASIVQYLQAWLKPQL</sequence>
<reference evidence="8" key="1">
    <citation type="submission" date="2011-02" db="EMBL/GenBank/DDBJ databases">
        <title>The Genome Sequence of Capsaspora owczarzaki ATCC 30864.</title>
        <authorList>
            <person name="Russ C."/>
            <person name="Cuomo C."/>
            <person name="Burger G."/>
            <person name="Gray M.W."/>
            <person name="Holland P.W.H."/>
            <person name="King N."/>
            <person name="Lang F.B.F."/>
            <person name="Roger A.J."/>
            <person name="Ruiz-Trillo I."/>
            <person name="Young S.K."/>
            <person name="Zeng Q."/>
            <person name="Gargeya S."/>
            <person name="Alvarado L."/>
            <person name="Berlin A."/>
            <person name="Chapman S.B."/>
            <person name="Chen Z."/>
            <person name="Freedman E."/>
            <person name="Gellesch M."/>
            <person name="Goldberg J."/>
            <person name="Griggs A."/>
            <person name="Gujja S."/>
            <person name="Heilman E."/>
            <person name="Heiman D."/>
            <person name="Howarth C."/>
            <person name="Mehta T."/>
            <person name="Neiman D."/>
            <person name="Pearson M."/>
            <person name="Roberts A."/>
            <person name="Saif S."/>
            <person name="Shea T."/>
            <person name="Shenoy N."/>
            <person name="Sisk P."/>
            <person name="Stolte C."/>
            <person name="Sykes S."/>
            <person name="White J."/>
            <person name="Yandava C."/>
            <person name="Haas B."/>
            <person name="Nusbaum C."/>
            <person name="Birren B."/>
        </authorList>
    </citation>
    <scope>NUCLEOTIDE SEQUENCE</scope>
    <source>
        <strain evidence="8">ATCC 30864</strain>
    </source>
</reference>
<protein>
    <submittedName>
        <fullName evidence="7">Serine carboxypeptidase S28</fullName>
    </submittedName>
</protein>
<dbReference type="InParanoid" id="A0A0D2WWS7"/>
<dbReference type="RefSeq" id="XP_004343190.1">
    <property type="nucleotide sequence ID" value="XM_004343140.2"/>
</dbReference>
<dbReference type="OrthoDB" id="1735038at2759"/>
<dbReference type="FunFam" id="1.20.120.980:FF:000005">
    <property type="entry name" value="Clan SC, family S28, unassigned serine peptidase"/>
    <property type="match status" value="1"/>
</dbReference>
<dbReference type="GO" id="GO:0004180">
    <property type="term" value="F:carboxypeptidase activity"/>
    <property type="evidence" value="ECO:0007669"/>
    <property type="project" value="UniProtKB-KW"/>
</dbReference>
<feature type="chain" id="PRO_5002255332" evidence="6">
    <location>
        <begin position="32"/>
        <end position="491"/>
    </location>
</feature>
<accession>A0A0D2WWS7</accession>
<dbReference type="PANTHER" id="PTHR11010:SF11">
    <property type="entry name" value="THYMUS-SPECIFIC SERINE PROTEASE"/>
    <property type="match status" value="1"/>
</dbReference>
<dbReference type="PROSITE" id="PS51257">
    <property type="entry name" value="PROKAR_LIPOPROTEIN"/>
    <property type="match status" value="1"/>
</dbReference>
<dbReference type="GO" id="GO:0008239">
    <property type="term" value="F:dipeptidyl-peptidase activity"/>
    <property type="evidence" value="ECO:0007669"/>
    <property type="project" value="TreeGrafter"/>
</dbReference>
<name>A0A0D2WWS7_CAPO3</name>
<feature type="signal peptide" evidence="6">
    <location>
        <begin position="1"/>
        <end position="31"/>
    </location>
</feature>
<dbReference type="SUPFAM" id="SSF53474">
    <property type="entry name" value="alpha/beta-Hydrolases"/>
    <property type="match status" value="1"/>
</dbReference>
<evidence type="ECO:0000256" key="3">
    <source>
        <dbReference type="ARBA" id="ARBA00022729"/>
    </source>
</evidence>
<dbReference type="InterPro" id="IPR029058">
    <property type="entry name" value="AB_hydrolase_fold"/>
</dbReference>
<dbReference type="eggNOG" id="KOG2182">
    <property type="taxonomic scope" value="Eukaryota"/>
</dbReference>
<dbReference type="EMBL" id="KE346374">
    <property type="protein sequence ID" value="KJE97480.1"/>
    <property type="molecule type" value="Genomic_DNA"/>
</dbReference>
<dbReference type="OMA" id="WQYCSEW"/>
<evidence type="ECO:0000256" key="4">
    <source>
        <dbReference type="ARBA" id="ARBA00022801"/>
    </source>
</evidence>
<evidence type="ECO:0000313" key="8">
    <source>
        <dbReference type="Proteomes" id="UP000008743"/>
    </source>
</evidence>
<evidence type="ECO:0000256" key="6">
    <source>
        <dbReference type="SAM" id="SignalP"/>
    </source>
</evidence>
<gene>
    <name evidence="7" type="ORF">CAOG_007331</name>
</gene>
<dbReference type="GO" id="GO:0006508">
    <property type="term" value="P:proteolysis"/>
    <property type="evidence" value="ECO:0007669"/>
    <property type="project" value="UniProtKB-KW"/>
</dbReference>
<dbReference type="InterPro" id="IPR008758">
    <property type="entry name" value="Peptidase_S28"/>
</dbReference>
<dbReference type="Gene3D" id="3.40.50.1820">
    <property type="entry name" value="alpha/beta hydrolase"/>
    <property type="match status" value="1"/>
</dbReference>
<dbReference type="Proteomes" id="UP000008743">
    <property type="component" value="Unassembled WGS sequence"/>
</dbReference>
<evidence type="ECO:0000256" key="1">
    <source>
        <dbReference type="ARBA" id="ARBA00011079"/>
    </source>
</evidence>
<keyword evidence="8" id="KW-1185">Reference proteome</keyword>
<keyword evidence="5" id="KW-0325">Glycoprotein</keyword>
<comment type="similarity">
    <text evidence="1">Belongs to the peptidase S28 family.</text>
</comment>
<dbReference type="PANTHER" id="PTHR11010">
    <property type="entry name" value="PROTEASE S28 PRO-X CARBOXYPEPTIDASE-RELATED"/>
    <property type="match status" value="1"/>
</dbReference>
<dbReference type="Gene3D" id="1.20.120.980">
    <property type="entry name" value="Serine carboxypeptidase S28, SKS domain"/>
    <property type="match status" value="1"/>
</dbReference>
<keyword evidence="4" id="KW-0378">Hydrolase</keyword>